<accession>A0A2P5D1N9</accession>
<name>A0A2P5D1N9_TREOI</name>
<keyword evidence="2" id="KW-1185">Reference proteome</keyword>
<gene>
    <name evidence="1" type="ORF">TorRG33x02_265740</name>
</gene>
<evidence type="ECO:0000313" key="1">
    <source>
        <dbReference type="EMBL" id="PON67206.1"/>
    </source>
</evidence>
<protein>
    <submittedName>
        <fullName evidence="1">Uncharacterized protein</fullName>
    </submittedName>
</protein>
<feature type="non-terminal residue" evidence="1">
    <location>
        <position position="1"/>
    </location>
</feature>
<dbReference type="AlphaFoldDB" id="A0A2P5D1N9"/>
<sequence length="85" mass="9957">VSPCAKHTFVTCFGLAPRGHTCDLQPLEVQANYRATEITKQPSVAMHLGRINRVKIRVHWSYFTEIHWQRNLNARYGWRTKSYLT</sequence>
<evidence type="ECO:0000313" key="2">
    <source>
        <dbReference type="Proteomes" id="UP000237000"/>
    </source>
</evidence>
<proteinExistence type="predicted"/>
<comment type="caution">
    <text evidence="1">The sequence shown here is derived from an EMBL/GenBank/DDBJ whole genome shotgun (WGS) entry which is preliminary data.</text>
</comment>
<dbReference type="InParanoid" id="A0A2P5D1N9"/>
<dbReference type="Proteomes" id="UP000237000">
    <property type="component" value="Unassembled WGS sequence"/>
</dbReference>
<organism evidence="1 2">
    <name type="scientific">Trema orientale</name>
    <name type="common">Charcoal tree</name>
    <name type="synonym">Celtis orientalis</name>
    <dbReference type="NCBI Taxonomy" id="63057"/>
    <lineage>
        <taxon>Eukaryota</taxon>
        <taxon>Viridiplantae</taxon>
        <taxon>Streptophyta</taxon>
        <taxon>Embryophyta</taxon>
        <taxon>Tracheophyta</taxon>
        <taxon>Spermatophyta</taxon>
        <taxon>Magnoliopsida</taxon>
        <taxon>eudicotyledons</taxon>
        <taxon>Gunneridae</taxon>
        <taxon>Pentapetalae</taxon>
        <taxon>rosids</taxon>
        <taxon>fabids</taxon>
        <taxon>Rosales</taxon>
        <taxon>Cannabaceae</taxon>
        <taxon>Trema</taxon>
    </lineage>
</organism>
<reference evidence="2" key="1">
    <citation type="submission" date="2016-06" db="EMBL/GenBank/DDBJ databases">
        <title>Parallel loss of symbiosis genes in relatives of nitrogen-fixing non-legume Parasponia.</title>
        <authorList>
            <person name="Van Velzen R."/>
            <person name="Holmer R."/>
            <person name="Bu F."/>
            <person name="Rutten L."/>
            <person name="Van Zeijl A."/>
            <person name="Liu W."/>
            <person name="Santuari L."/>
            <person name="Cao Q."/>
            <person name="Sharma T."/>
            <person name="Shen D."/>
            <person name="Roswanjaya Y."/>
            <person name="Wardhani T."/>
            <person name="Kalhor M.S."/>
            <person name="Jansen J."/>
            <person name="Van den Hoogen J."/>
            <person name="Gungor B."/>
            <person name="Hartog M."/>
            <person name="Hontelez J."/>
            <person name="Verver J."/>
            <person name="Yang W.-C."/>
            <person name="Schijlen E."/>
            <person name="Repin R."/>
            <person name="Schilthuizen M."/>
            <person name="Schranz E."/>
            <person name="Heidstra R."/>
            <person name="Miyata K."/>
            <person name="Fedorova E."/>
            <person name="Kohlen W."/>
            <person name="Bisseling T."/>
            <person name="Smit S."/>
            <person name="Geurts R."/>
        </authorList>
    </citation>
    <scope>NUCLEOTIDE SEQUENCE [LARGE SCALE GENOMIC DNA]</scope>
    <source>
        <strain evidence="2">cv. RG33-2</strain>
    </source>
</reference>
<dbReference type="EMBL" id="JXTC01000306">
    <property type="protein sequence ID" value="PON67206.1"/>
    <property type="molecule type" value="Genomic_DNA"/>
</dbReference>